<reference evidence="5 6" key="1">
    <citation type="submission" date="2021-08" db="EMBL/GenBank/DDBJ databases">
        <title>Comparative Genomics Analysis of the Genus Qipengyuania Reveals Extensive Genetic Diversity and Metabolic Versatility, Including the Description of Fifteen Novel Species.</title>
        <authorList>
            <person name="Liu Y."/>
        </authorList>
    </citation>
    <scope>NUCLEOTIDE SEQUENCE [LARGE SCALE GENOMIC DNA]</scope>
    <source>
        <strain evidence="5 6">1XM2-8</strain>
    </source>
</reference>
<dbReference type="InterPro" id="IPR015797">
    <property type="entry name" value="NUDIX_hydrolase-like_dom_sf"/>
</dbReference>
<dbReference type="InterPro" id="IPR020476">
    <property type="entry name" value="Nudix_hydrolase"/>
</dbReference>
<evidence type="ECO:0000313" key="6">
    <source>
        <dbReference type="Proteomes" id="UP000824280"/>
    </source>
</evidence>
<dbReference type="SUPFAM" id="SSF55811">
    <property type="entry name" value="Nudix"/>
    <property type="match status" value="1"/>
</dbReference>
<dbReference type="Gene3D" id="3.90.79.10">
    <property type="entry name" value="Nucleoside Triphosphate Pyrophosphohydrolase"/>
    <property type="match status" value="1"/>
</dbReference>
<gene>
    <name evidence="5" type="ORF">K3166_01840</name>
</gene>
<dbReference type="PRINTS" id="PR00502">
    <property type="entry name" value="NUDIXFAMILY"/>
</dbReference>
<sequence>MFHLIPAPLHRASLRVAYRLRAILRQQTGATRDGVSVIAKDFDGQILLVRHSYGPEGWYFIGGGIDRGEDPEDAARREVREEVGCDVAGLKLIGTVNEELSGAAHTAHIFSGVINEMPRPDGREIIEARFFPTHSLPEPLSPRTRERLEMWKKRTG</sequence>
<dbReference type="PANTHER" id="PTHR43046:SF14">
    <property type="entry name" value="MUTT_NUDIX FAMILY PROTEIN"/>
    <property type="match status" value="1"/>
</dbReference>
<evidence type="ECO:0000313" key="5">
    <source>
        <dbReference type="EMBL" id="QZD87478.1"/>
    </source>
</evidence>
<dbReference type="PROSITE" id="PS51462">
    <property type="entry name" value="NUDIX"/>
    <property type="match status" value="1"/>
</dbReference>
<dbReference type="InterPro" id="IPR020084">
    <property type="entry name" value="NUDIX_hydrolase_CS"/>
</dbReference>
<evidence type="ECO:0000259" key="4">
    <source>
        <dbReference type="PROSITE" id="PS51462"/>
    </source>
</evidence>
<comment type="similarity">
    <text evidence="3">Belongs to the Nudix hydrolase family.</text>
</comment>
<keyword evidence="6" id="KW-1185">Reference proteome</keyword>
<name>A0ABX8ZIB5_9SPHN</name>
<dbReference type="Pfam" id="PF00293">
    <property type="entry name" value="NUDIX"/>
    <property type="match status" value="1"/>
</dbReference>
<protein>
    <submittedName>
        <fullName evidence="5">NUDIX domain-containing protein</fullName>
    </submittedName>
</protein>
<dbReference type="RefSeq" id="WP_221423016.1">
    <property type="nucleotide sequence ID" value="NZ_CP081297.1"/>
</dbReference>
<dbReference type="PANTHER" id="PTHR43046">
    <property type="entry name" value="GDP-MANNOSE MANNOSYL HYDROLASE"/>
    <property type="match status" value="1"/>
</dbReference>
<evidence type="ECO:0000256" key="1">
    <source>
        <dbReference type="ARBA" id="ARBA00001946"/>
    </source>
</evidence>
<dbReference type="EMBL" id="CP081297">
    <property type="protein sequence ID" value="QZD87478.1"/>
    <property type="molecule type" value="Genomic_DNA"/>
</dbReference>
<dbReference type="PROSITE" id="PS00893">
    <property type="entry name" value="NUDIX_BOX"/>
    <property type="match status" value="1"/>
</dbReference>
<feature type="domain" description="Nudix hydrolase" evidence="4">
    <location>
        <begin position="30"/>
        <end position="153"/>
    </location>
</feature>
<comment type="cofactor">
    <cofactor evidence="1">
        <name>Mg(2+)</name>
        <dbReference type="ChEBI" id="CHEBI:18420"/>
    </cofactor>
</comment>
<dbReference type="Proteomes" id="UP000824280">
    <property type="component" value="Chromosome"/>
</dbReference>
<evidence type="ECO:0000256" key="3">
    <source>
        <dbReference type="RuleBase" id="RU003476"/>
    </source>
</evidence>
<proteinExistence type="inferred from homology"/>
<organism evidence="5 6">
    <name type="scientific">Qipengyuania psychrotolerans</name>
    <dbReference type="NCBI Taxonomy" id="2867238"/>
    <lineage>
        <taxon>Bacteria</taxon>
        <taxon>Pseudomonadati</taxon>
        <taxon>Pseudomonadota</taxon>
        <taxon>Alphaproteobacteria</taxon>
        <taxon>Sphingomonadales</taxon>
        <taxon>Erythrobacteraceae</taxon>
        <taxon>Qipengyuania</taxon>
    </lineage>
</organism>
<evidence type="ECO:0000256" key="2">
    <source>
        <dbReference type="ARBA" id="ARBA00022801"/>
    </source>
</evidence>
<keyword evidence="2 3" id="KW-0378">Hydrolase</keyword>
<accession>A0ABX8ZIB5</accession>
<dbReference type="InterPro" id="IPR000086">
    <property type="entry name" value="NUDIX_hydrolase_dom"/>
</dbReference>